<evidence type="ECO:0000313" key="1">
    <source>
        <dbReference type="Proteomes" id="UP000035642"/>
    </source>
</evidence>
<protein>
    <submittedName>
        <fullName evidence="2">Replication initiation protein</fullName>
    </submittedName>
</protein>
<proteinExistence type="predicted"/>
<dbReference type="Proteomes" id="UP000035642">
    <property type="component" value="Unassembled WGS sequence"/>
</dbReference>
<name>A0A0K0D107_ANGCA</name>
<dbReference type="AlphaFoldDB" id="A0A0K0D107"/>
<evidence type="ECO:0000313" key="2">
    <source>
        <dbReference type="WBParaSite" id="ACAC_0000375201-mRNA-1"/>
    </source>
</evidence>
<keyword evidence="1" id="KW-1185">Reference proteome</keyword>
<organism evidence="1 2">
    <name type="scientific">Angiostrongylus cantonensis</name>
    <name type="common">Rat lungworm</name>
    <dbReference type="NCBI Taxonomy" id="6313"/>
    <lineage>
        <taxon>Eukaryota</taxon>
        <taxon>Metazoa</taxon>
        <taxon>Ecdysozoa</taxon>
        <taxon>Nematoda</taxon>
        <taxon>Chromadorea</taxon>
        <taxon>Rhabditida</taxon>
        <taxon>Rhabditina</taxon>
        <taxon>Rhabditomorpha</taxon>
        <taxon>Strongyloidea</taxon>
        <taxon>Metastrongylidae</taxon>
        <taxon>Angiostrongylus</taxon>
    </lineage>
</organism>
<sequence length="204" mass="22859">METYTVVSNEEYLKSLNITPVHFNFNDQEQLRMHLLSAMICSSTQDNGEGYIDFAITDENLREISGGCLDLDTIGLAAAEGDTVEARKIARNPVSWQLVRNRYEKMVSKVDSRDKDLLNKYKCYGLNFAEPFLTRELVKELTGRYTITKALNQAVFRRIQCLVSSGVVMVGFGENANPVTLKSDTSSTNLISRCVDTKQLIALG</sequence>
<reference evidence="1" key="1">
    <citation type="submission" date="2012-09" db="EMBL/GenBank/DDBJ databases">
        <authorList>
            <person name="Martin A.A."/>
        </authorList>
    </citation>
    <scope>NUCLEOTIDE SEQUENCE</scope>
</reference>
<dbReference type="WBParaSite" id="ACAC_0000375201-mRNA-1">
    <property type="protein sequence ID" value="ACAC_0000375201-mRNA-1"/>
    <property type="gene ID" value="ACAC_0000375201"/>
</dbReference>
<reference evidence="2" key="2">
    <citation type="submission" date="2017-02" db="UniProtKB">
        <authorList>
            <consortium name="WormBaseParasite"/>
        </authorList>
    </citation>
    <scope>IDENTIFICATION</scope>
</reference>
<accession>A0A0K0D107</accession>